<dbReference type="InterPro" id="IPR011545">
    <property type="entry name" value="DEAD/DEAH_box_helicase_dom"/>
</dbReference>
<dbReference type="EMBL" id="JBAKFM010000001">
    <property type="protein sequence ID" value="MEX0468284.1"/>
    <property type="molecule type" value="Genomic_DNA"/>
</dbReference>
<dbReference type="Pfam" id="PF00270">
    <property type="entry name" value="DEAD"/>
    <property type="match status" value="1"/>
</dbReference>
<dbReference type="Pfam" id="PF04408">
    <property type="entry name" value="WHD_HA2"/>
    <property type="match status" value="1"/>
</dbReference>
<dbReference type="InterPro" id="IPR014001">
    <property type="entry name" value="Helicase_ATP-bd"/>
</dbReference>
<dbReference type="Pfam" id="PF21010">
    <property type="entry name" value="HA2_C"/>
    <property type="match status" value="1"/>
</dbReference>
<evidence type="ECO:0000256" key="1">
    <source>
        <dbReference type="ARBA" id="ARBA00022741"/>
    </source>
</evidence>
<dbReference type="SMART" id="SM00490">
    <property type="entry name" value="HELICc"/>
    <property type="match status" value="1"/>
</dbReference>
<dbReference type="GO" id="GO:0016787">
    <property type="term" value="F:hydrolase activity"/>
    <property type="evidence" value="ECO:0007669"/>
    <property type="project" value="UniProtKB-KW"/>
</dbReference>
<keyword evidence="3 8" id="KW-0347">Helicase</keyword>
<dbReference type="PANTHER" id="PTHR18934:SF99">
    <property type="entry name" value="ATP-DEPENDENT RNA HELICASE DHX37-RELATED"/>
    <property type="match status" value="1"/>
</dbReference>
<dbReference type="PANTHER" id="PTHR18934">
    <property type="entry name" value="ATP-DEPENDENT RNA HELICASE"/>
    <property type="match status" value="1"/>
</dbReference>
<dbReference type="InterPro" id="IPR001650">
    <property type="entry name" value="Helicase_C-like"/>
</dbReference>
<dbReference type="Proteomes" id="UP001556709">
    <property type="component" value="Unassembled WGS sequence"/>
</dbReference>
<dbReference type="Pfam" id="PF07717">
    <property type="entry name" value="OB_NTP_bind"/>
    <property type="match status" value="1"/>
</dbReference>
<reference evidence="8 9" key="1">
    <citation type="submission" date="2024-02" db="EMBL/GenBank/DDBJ databases">
        <title>New especies of Spiribacter isolated from saline water.</title>
        <authorList>
            <person name="Leon M.J."/>
            <person name="De La Haba R."/>
            <person name="Sanchez-Porro C."/>
            <person name="Ventosa A."/>
        </authorList>
    </citation>
    <scope>NUCLEOTIDE SEQUENCE [LARGE SCALE GENOMIC DNA]</scope>
    <source>
        <strain evidence="9">ag22IC6-390</strain>
    </source>
</reference>
<dbReference type="SMART" id="SM00382">
    <property type="entry name" value="AAA"/>
    <property type="match status" value="1"/>
</dbReference>
<accession>A0ABV3T9H8</accession>
<dbReference type="InterPro" id="IPR011709">
    <property type="entry name" value="DEAD-box_helicase_OB_fold"/>
</dbReference>
<protein>
    <submittedName>
        <fullName evidence="8">ATP-dependent RNA helicase HrpA</fullName>
        <ecNumber evidence="8">3.6.4.13</ecNumber>
    </submittedName>
</protein>
<dbReference type="InterPro" id="IPR007502">
    <property type="entry name" value="Helicase-assoc_dom"/>
</dbReference>
<keyword evidence="2 8" id="KW-0378">Hydrolase</keyword>
<evidence type="ECO:0000313" key="9">
    <source>
        <dbReference type="Proteomes" id="UP001556709"/>
    </source>
</evidence>
<dbReference type="InterPro" id="IPR024590">
    <property type="entry name" value="HrpA_C"/>
</dbReference>
<gene>
    <name evidence="8" type="primary">hrpA</name>
    <name evidence="8" type="ORF">V6X73_00840</name>
</gene>
<dbReference type="SUPFAM" id="SSF52540">
    <property type="entry name" value="P-loop containing nucleoside triphosphate hydrolases"/>
    <property type="match status" value="1"/>
</dbReference>
<dbReference type="EC" id="3.6.4.13" evidence="8"/>
<feature type="domain" description="Helicase ATP-binding" evidence="6">
    <location>
        <begin position="46"/>
        <end position="209"/>
    </location>
</feature>
<dbReference type="RefSeq" id="WP_367958214.1">
    <property type="nucleotide sequence ID" value="NZ_JBAKFK010000001.1"/>
</dbReference>
<name>A0ABV3T9H8_9GAMM</name>
<dbReference type="CDD" id="cd18791">
    <property type="entry name" value="SF2_C_RHA"/>
    <property type="match status" value="1"/>
</dbReference>
<keyword evidence="4" id="KW-0067">ATP-binding</keyword>
<keyword evidence="1" id="KW-0547">Nucleotide-binding</keyword>
<evidence type="ECO:0000256" key="5">
    <source>
        <dbReference type="SAM" id="MobiDB-lite"/>
    </source>
</evidence>
<evidence type="ECO:0000259" key="7">
    <source>
        <dbReference type="PROSITE" id="PS51194"/>
    </source>
</evidence>
<evidence type="ECO:0000256" key="4">
    <source>
        <dbReference type="ARBA" id="ARBA00022840"/>
    </source>
</evidence>
<dbReference type="GO" id="GO:0003724">
    <property type="term" value="F:RNA helicase activity"/>
    <property type="evidence" value="ECO:0007669"/>
    <property type="project" value="UniProtKB-EC"/>
</dbReference>
<feature type="domain" description="Helicase C-terminal" evidence="7">
    <location>
        <begin position="233"/>
        <end position="404"/>
    </location>
</feature>
<dbReference type="Gene3D" id="1.20.120.1080">
    <property type="match status" value="1"/>
</dbReference>
<keyword evidence="9" id="KW-1185">Reference proteome</keyword>
<dbReference type="InterPro" id="IPR048333">
    <property type="entry name" value="HA2_WH"/>
</dbReference>
<dbReference type="SMART" id="SM00847">
    <property type="entry name" value="HA2"/>
    <property type="match status" value="1"/>
</dbReference>
<evidence type="ECO:0000259" key="6">
    <source>
        <dbReference type="PROSITE" id="PS51192"/>
    </source>
</evidence>
<dbReference type="InterPro" id="IPR003593">
    <property type="entry name" value="AAA+_ATPase"/>
</dbReference>
<proteinExistence type="predicted"/>
<dbReference type="PROSITE" id="PS51192">
    <property type="entry name" value="HELICASE_ATP_BIND_1"/>
    <property type="match status" value="1"/>
</dbReference>
<dbReference type="NCBIfam" id="TIGR01967">
    <property type="entry name" value="DEAH_box_HrpA"/>
    <property type="match status" value="1"/>
</dbReference>
<organism evidence="8 9">
    <name type="scientific">Spiribacter pallidus</name>
    <dbReference type="NCBI Taxonomy" id="1987936"/>
    <lineage>
        <taxon>Bacteria</taxon>
        <taxon>Pseudomonadati</taxon>
        <taxon>Pseudomonadota</taxon>
        <taxon>Gammaproteobacteria</taxon>
        <taxon>Chromatiales</taxon>
        <taxon>Ectothiorhodospiraceae</taxon>
        <taxon>Spiribacter</taxon>
    </lineage>
</organism>
<evidence type="ECO:0000256" key="2">
    <source>
        <dbReference type="ARBA" id="ARBA00022801"/>
    </source>
</evidence>
<dbReference type="Gene3D" id="3.40.50.300">
    <property type="entry name" value="P-loop containing nucleotide triphosphate hydrolases"/>
    <property type="match status" value="2"/>
</dbReference>
<evidence type="ECO:0000313" key="8">
    <source>
        <dbReference type="EMBL" id="MEX0468284.1"/>
    </source>
</evidence>
<dbReference type="Pfam" id="PF00271">
    <property type="entry name" value="Helicase_C"/>
    <property type="match status" value="1"/>
</dbReference>
<feature type="region of interest" description="Disordered" evidence="5">
    <location>
        <begin position="1"/>
        <end position="22"/>
    </location>
</feature>
<evidence type="ECO:0000256" key="3">
    <source>
        <dbReference type="ARBA" id="ARBA00022806"/>
    </source>
</evidence>
<dbReference type="Pfam" id="PF11898">
    <property type="entry name" value="DUF3418"/>
    <property type="match status" value="1"/>
</dbReference>
<dbReference type="PROSITE" id="PS51194">
    <property type="entry name" value="HELICASE_CTER"/>
    <property type="match status" value="1"/>
</dbReference>
<comment type="caution">
    <text evidence="8">The sequence shown here is derived from an EMBL/GenBank/DDBJ whole genome shotgun (WGS) entry which is preliminary data.</text>
</comment>
<dbReference type="SMART" id="SM00487">
    <property type="entry name" value="DEXDc"/>
    <property type="match status" value="1"/>
</dbReference>
<sequence>MTERRRRANSTPQTAAEPARLARESTWLTPAFDLPLPVLEHAEAIKAAVEANPVVVICGETGSGKSTQLPKLMLEMGRGIEGMIGHTQPRRIAARSLAARVAEECHTAVGDGVGYRIRFSDRTAAGTRIKLLTDGMLLAETQGDEDLAAYDTLIIDEAHERSLNVDFLLGYIKRLLPRRPDLRVIITSATIDPERFSQHFGEAPIITVSGRTYPVETRYRPLGASSEDERDRSLRQGVVDAVDELSTLGRGDVLVFLPGEREIRQCAESLRKHHPPHTEVLPLYGRLSVTEQQRVFAPHRGRRVVLATNVAETSLTVPGIRYVVDSGLARISRYSYRTKVQRLPVEPVAQSSADQRAGRCGREGPGVCIRLYSQADYEQRPRFTDPEILRTNLASVILQMKHLRLGEVASFPFIEPPDPRYVRDGLKLLDELGALNRRQRLTGLGRKLARLPVDPRIARILLAAEREGALREVLVIAAALSIQDPRERPMDRREAADSAQAAWQDRQSDFAGLLRLWDAYHEQARQLSRRKLQAWCHEHFLSYVRMREWVDVHGQLRGLLRGMAMTENERPAEAVAFHRAILTGFLSNIARREEGDEYIGPRGLKLAIHPGSGVARRRPRWIVAAELVETRRVFARGVAEVRPEWIEPLARHLLKRRYYGPWWDARRGKVFGREDATLYGLPVVSARKVDYARVAPEQAREVFIADGLAGEASMPKMPDFLKANRALIAEVEALEAKARRRDVLIDAEALAAFYDQALPASVVDGPSLQQWLAGGGDDRPLRLTREQLMARSADADAADFPDHLPVNGLRLPLTYHFSPGAEDDGVTVRIPMAALNALQPEPFEWLVPGLLEEKVITLIRSLPKTLRRNFVPVPDFARAVLESLPPREGSLEAAVRSDLRRMTGVDLPADIWEQVEVPVHLQMRFALVDDGGRIIDTGRDLAALQRRHGDQASSRFEQQTDNGFDRSGITDWDFGELPDQVAFEQGGITLQGYPALCAEDGGLALRLLDSAERAAAAHRAGVRGLLMKRYAQQARHLRRGMAGLDRMAIDYRDVDTPDALKRDFAAAVFDRVFLDGHAMPRDRQSWLACCERGREALIPEAERLLALVSDILSRQKRVRRQLKGNLRLGLMDSYQDMAHQLDGLVHPGFLLDTPGERLADLPRYLTAMEKRLERLERDPNRDQAGLAAVAPHQRRLDETLARHDRRAIRDPALAEVRWLLEEYRVSLFAQELGTRARVSEKRITRAWEAVR</sequence>
<dbReference type="InterPro" id="IPR010222">
    <property type="entry name" value="RNA_helicase_HrpA"/>
</dbReference>
<dbReference type="InterPro" id="IPR027417">
    <property type="entry name" value="P-loop_NTPase"/>
</dbReference>